<keyword evidence="1" id="KW-1133">Transmembrane helix</keyword>
<gene>
    <name evidence="2" type="ORF">JI747_014855</name>
</gene>
<name>A0ABS8A4S9_9FLAO</name>
<dbReference type="Proteomes" id="UP000618240">
    <property type="component" value="Unassembled WGS sequence"/>
</dbReference>
<evidence type="ECO:0000313" key="2">
    <source>
        <dbReference type="EMBL" id="MCA6068463.1"/>
    </source>
</evidence>
<feature type="transmembrane region" description="Helical" evidence="1">
    <location>
        <begin position="148"/>
        <end position="171"/>
    </location>
</feature>
<keyword evidence="1" id="KW-0812">Transmembrane</keyword>
<sequence>MKKITLSVFNNKYTFWTTLITIFILFPFAILLIKTLHIKYTVSQTQFIIVILSLVFGILIMVMKSTIQKISFIKLEDKVYLKDEKGKEICLPDNTTYNIYNYNSRKAFMLRITTQAETKYFLSSDINMKPSIEIFFAQFLRKPATKDLYIKAFPNLICFAYIMISIVCVLYV</sequence>
<accession>A0ABS8A4S9</accession>
<comment type="caution">
    <text evidence="2">The sequence shown here is derived from an EMBL/GenBank/DDBJ whole genome shotgun (WGS) entry which is preliminary data.</text>
</comment>
<dbReference type="RefSeq" id="WP_225689677.1">
    <property type="nucleotide sequence ID" value="NZ_JAERSE020000004.1"/>
</dbReference>
<evidence type="ECO:0000256" key="1">
    <source>
        <dbReference type="SAM" id="Phobius"/>
    </source>
</evidence>
<organism evidence="2 3">
    <name type="scientific">Chryseobacterium tagetis</name>
    <dbReference type="NCBI Taxonomy" id="2801334"/>
    <lineage>
        <taxon>Bacteria</taxon>
        <taxon>Pseudomonadati</taxon>
        <taxon>Bacteroidota</taxon>
        <taxon>Flavobacteriia</taxon>
        <taxon>Flavobacteriales</taxon>
        <taxon>Weeksellaceae</taxon>
        <taxon>Chryseobacterium group</taxon>
        <taxon>Chryseobacterium</taxon>
    </lineage>
</organism>
<evidence type="ECO:0008006" key="4">
    <source>
        <dbReference type="Google" id="ProtNLM"/>
    </source>
</evidence>
<feature type="transmembrane region" description="Helical" evidence="1">
    <location>
        <begin position="12"/>
        <end position="33"/>
    </location>
</feature>
<keyword evidence="1" id="KW-0472">Membrane</keyword>
<protein>
    <recommendedName>
        <fullName evidence="4">PH domain-containing protein</fullName>
    </recommendedName>
</protein>
<dbReference type="EMBL" id="JAERSE020000004">
    <property type="protein sequence ID" value="MCA6068463.1"/>
    <property type="molecule type" value="Genomic_DNA"/>
</dbReference>
<feature type="transmembrane region" description="Helical" evidence="1">
    <location>
        <begin position="45"/>
        <end position="63"/>
    </location>
</feature>
<keyword evidence="3" id="KW-1185">Reference proteome</keyword>
<proteinExistence type="predicted"/>
<reference evidence="2 3" key="1">
    <citation type="submission" date="2021-09" db="EMBL/GenBank/DDBJ databases">
        <title>Genome sequencing and assembly of Chryseobacterium sp. RG1.</title>
        <authorList>
            <person name="Chhetri G."/>
        </authorList>
    </citation>
    <scope>NUCLEOTIDE SEQUENCE [LARGE SCALE GENOMIC DNA]</scope>
    <source>
        <strain evidence="2 3">RG1</strain>
    </source>
</reference>
<evidence type="ECO:0000313" key="3">
    <source>
        <dbReference type="Proteomes" id="UP000618240"/>
    </source>
</evidence>